<dbReference type="GO" id="GO:0009245">
    <property type="term" value="P:lipid A biosynthetic process"/>
    <property type="evidence" value="ECO:0007669"/>
    <property type="project" value="TreeGrafter"/>
</dbReference>
<dbReference type="GO" id="GO:0046872">
    <property type="term" value="F:metal ion binding"/>
    <property type="evidence" value="ECO:0007669"/>
    <property type="project" value="UniProtKB-KW"/>
</dbReference>
<comment type="caution">
    <text evidence="5">The sequence shown here is derived from an EMBL/GenBank/DDBJ whole genome shotgun (WGS) entry which is preliminary data.</text>
</comment>
<protein>
    <recommendedName>
        <fullName evidence="4">Calcineurin-like phosphoesterase domain-containing protein</fullName>
    </recommendedName>
</protein>
<dbReference type="SUPFAM" id="SSF56300">
    <property type="entry name" value="Metallo-dependent phosphatases"/>
    <property type="match status" value="1"/>
</dbReference>
<name>A0AAQ1RWS2_9FIRM</name>
<dbReference type="PANTHER" id="PTHR31302">
    <property type="entry name" value="TRANSMEMBRANE PROTEIN WITH METALLOPHOSPHOESTERASE DOMAIN-RELATED"/>
    <property type="match status" value="1"/>
</dbReference>
<evidence type="ECO:0000256" key="2">
    <source>
        <dbReference type="ARBA" id="ARBA00022801"/>
    </source>
</evidence>
<dbReference type="InterPro" id="IPR051158">
    <property type="entry name" value="Metallophosphoesterase_sf"/>
</dbReference>
<dbReference type="AlphaFoldDB" id="A0AAQ1RWS2"/>
<dbReference type="Proteomes" id="UP000184089">
    <property type="component" value="Unassembled WGS sequence"/>
</dbReference>
<evidence type="ECO:0000313" key="5">
    <source>
        <dbReference type="EMBL" id="SHG45726.1"/>
    </source>
</evidence>
<keyword evidence="3" id="KW-0812">Transmembrane</keyword>
<feature type="domain" description="Calcineurin-like phosphoesterase" evidence="4">
    <location>
        <begin position="79"/>
        <end position="236"/>
    </location>
</feature>
<dbReference type="PANTHER" id="PTHR31302:SF31">
    <property type="entry name" value="PHOSPHODIESTERASE YAEI"/>
    <property type="match status" value="1"/>
</dbReference>
<dbReference type="GO" id="GO:0008758">
    <property type="term" value="F:UDP-2,3-diacylglucosamine hydrolase activity"/>
    <property type="evidence" value="ECO:0007669"/>
    <property type="project" value="TreeGrafter"/>
</dbReference>
<evidence type="ECO:0000256" key="3">
    <source>
        <dbReference type="SAM" id="Phobius"/>
    </source>
</evidence>
<proteinExistence type="predicted"/>
<feature type="transmembrane region" description="Helical" evidence="3">
    <location>
        <begin position="38"/>
        <end position="56"/>
    </location>
</feature>
<dbReference type="InterPro" id="IPR004843">
    <property type="entry name" value="Calcineurin-like_PHP"/>
</dbReference>
<keyword evidence="1" id="KW-0479">Metal-binding</keyword>
<organism evidence="5 6">
    <name type="scientific">Bittarella massiliensis</name>
    <name type="common">ex Durand et al. 2017</name>
    <dbReference type="NCBI Taxonomy" id="1720313"/>
    <lineage>
        <taxon>Bacteria</taxon>
        <taxon>Bacillati</taxon>
        <taxon>Bacillota</taxon>
        <taxon>Clostridia</taxon>
        <taxon>Eubacteriales</taxon>
        <taxon>Oscillospiraceae</taxon>
        <taxon>Bittarella (ex Durand et al. 2017)</taxon>
    </lineage>
</organism>
<keyword evidence="3" id="KW-1133">Transmembrane helix</keyword>
<keyword evidence="3" id="KW-0472">Membrane</keyword>
<evidence type="ECO:0000259" key="4">
    <source>
        <dbReference type="Pfam" id="PF00149"/>
    </source>
</evidence>
<dbReference type="EMBL" id="FQVY01000004">
    <property type="protein sequence ID" value="SHG45726.1"/>
    <property type="molecule type" value="Genomic_DNA"/>
</dbReference>
<reference evidence="6" key="1">
    <citation type="submission" date="2016-11" db="EMBL/GenBank/DDBJ databases">
        <authorList>
            <person name="Jaros S."/>
            <person name="Januszkiewicz K."/>
            <person name="Wedrychowicz H."/>
        </authorList>
    </citation>
    <scope>NUCLEOTIDE SEQUENCE [LARGE SCALE GENOMIC DNA]</scope>
    <source>
        <strain evidence="6">DSM 4029</strain>
    </source>
</reference>
<dbReference type="GO" id="GO:0016020">
    <property type="term" value="C:membrane"/>
    <property type="evidence" value="ECO:0007669"/>
    <property type="project" value="GOC"/>
</dbReference>
<dbReference type="Gene3D" id="3.60.21.10">
    <property type="match status" value="1"/>
</dbReference>
<accession>A0AAQ1RWS2</accession>
<dbReference type="InterPro" id="IPR029052">
    <property type="entry name" value="Metallo-depent_PP-like"/>
</dbReference>
<dbReference type="Pfam" id="PF00149">
    <property type="entry name" value="Metallophos"/>
    <property type="match status" value="1"/>
</dbReference>
<evidence type="ECO:0000256" key="1">
    <source>
        <dbReference type="ARBA" id="ARBA00022723"/>
    </source>
</evidence>
<gene>
    <name evidence="5" type="ORF">SAMN05444424_2448</name>
</gene>
<sequence length="305" mass="33520">MQIVRNLCGPPSSFGAILRGAREGECPVTKRGKRGFRFRWWMGALLAFLLLLALWWQQTCALVTTKVAIESGKVSAPLTLVQLSDLHGATFGGGNRALLSRVKQQEPDAVLVTGDMYTRDDERGRATALALLEELAGQYPVYFVPGEHDGEEGFLSALRQRGVTVLDYETAELTVGEETILLYGIDNQSYTGTFDLHNAFPSPPEDRFSILLAHIPNARAFFAFGADLTLCGDTHGGQVRLPLLGPAQVDGRWFPRLQGGPIYDKGLYTKGETNLFISSGLGNYPLPLRLFNRPEVVRITIRPAV</sequence>
<dbReference type="CDD" id="cd07385">
    <property type="entry name" value="MPP_YkuE_C"/>
    <property type="match status" value="1"/>
</dbReference>
<keyword evidence="2" id="KW-0378">Hydrolase</keyword>
<evidence type="ECO:0000313" key="6">
    <source>
        <dbReference type="Proteomes" id="UP000184089"/>
    </source>
</evidence>